<dbReference type="Proteomes" id="UP000230941">
    <property type="component" value="Unassembled WGS sequence"/>
</dbReference>
<evidence type="ECO:0000313" key="1">
    <source>
        <dbReference type="EMBL" id="PJA63867.1"/>
    </source>
</evidence>
<reference evidence="2" key="1">
    <citation type="submission" date="2017-09" db="EMBL/GenBank/DDBJ databases">
        <title>Depth-based differentiation of microbial function through sediment-hosted aquifers and enrichment of novel symbionts in the deep terrestrial subsurface.</title>
        <authorList>
            <person name="Probst A.J."/>
            <person name="Ladd B."/>
            <person name="Jarett J.K."/>
            <person name="Geller-Mcgrath D.E."/>
            <person name="Sieber C.M.K."/>
            <person name="Emerson J.B."/>
            <person name="Anantharaman K."/>
            <person name="Thomas B.C."/>
            <person name="Malmstrom R."/>
            <person name="Stieglmeier M."/>
            <person name="Klingl A."/>
            <person name="Woyke T."/>
            <person name="Ryan C.M."/>
            <person name="Banfield J.F."/>
        </authorList>
    </citation>
    <scope>NUCLEOTIDE SEQUENCE [LARGE SCALE GENOMIC DNA]</scope>
</reference>
<evidence type="ECO:0000313" key="2">
    <source>
        <dbReference type="Proteomes" id="UP000230941"/>
    </source>
</evidence>
<organism evidence="1 2">
    <name type="scientific">Candidatus Portnoybacteria bacterium CG_4_9_14_3_um_filter_43_11</name>
    <dbReference type="NCBI Taxonomy" id="1974805"/>
    <lineage>
        <taxon>Bacteria</taxon>
        <taxon>Candidatus Portnoyibacteriota</taxon>
    </lineage>
</organism>
<gene>
    <name evidence="1" type="ORF">CO160_01665</name>
</gene>
<dbReference type="AlphaFoldDB" id="A0A2M7YLK5"/>
<comment type="caution">
    <text evidence="1">The sequence shown here is derived from an EMBL/GenBank/DDBJ whole genome shotgun (WGS) entry which is preliminary data.</text>
</comment>
<sequence>MYQRVFIVKEGQWGLMKPEEYESIIKLYKEVLERAEDTKGNKMAEVEVVETTKEAVKRANMEADVVVFISRGMEEEAEKLASAYPRIKVVVFTGAIPQGKVIWVNKACAAGMETIQNIVLRY</sequence>
<proteinExistence type="predicted"/>
<dbReference type="EMBL" id="PFWG01000043">
    <property type="protein sequence ID" value="PJA63867.1"/>
    <property type="molecule type" value="Genomic_DNA"/>
</dbReference>
<accession>A0A2M7YLK5</accession>
<name>A0A2M7YLK5_9BACT</name>
<protein>
    <submittedName>
        <fullName evidence="1">Uncharacterized protein</fullName>
    </submittedName>
</protein>